<name>A0A814J3A1_9BILA</name>
<organism evidence="1 2">
    <name type="scientific">Rotaria sordida</name>
    <dbReference type="NCBI Taxonomy" id="392033"/>
    <lineage>
        <taxon>Eukaryota</taxon>
        <taxon>Metazoa</taxon>
        <taxon>Spiralia</taxon>
        <taxon>Gnathifera</taxon>
        <taxon>Rotifera</taxon>
        <taxon>Eurotatoria</taxon>
        <taxon>Bdelloidea</taxon>
        <taxon>Philodinida</taxon>
        <taxon>Philodinidae</taxon>
        <taxon>Rotaria</taxon>
    </lineage>
</organism>
<sequence>MMISSLEEFSTSDVDNDPLETIIIITSTLTSIRTTRLTSYMSPPNLLKNLDAETGFIGWAQTDTLAVIIDSNGAFNSAPYNAISVYTRSSRKTYSKRVDYIHSELRSAFELTHLFENYSLSLLESTNLHVTLIYNSNQTQQELNSNIEETFDLYFTTINNTFLSIAHQILNRKLVLFLNQTHSLKQFIRLLHMTANPLSSIARLNCFNRPIPFVNRIS</sequence>
<accession>A0A814J3A1</accession>
<evidence type="ECO:0000313" key="1">
    <source>
        <dbReference type="EMBL" id="CAF1031938.1"/>
    </source>
</evidence>
<evidence type="ECO:0000313" key="2">
    <source>
        <dbReference type="Proteomes" id="UP000663854"/>
    </source>
</evidence>
<dbReference type="Proteomes" id="UP000663854">
    <property type="component" value="Unassembled WGS sequence"/>
</dbReference>
<comment type="caution">
    <text evidence="1">The sequence shown here is derived from an EMBL/GenBank/DDBJ whole genome shotgun (WGS) entry which is preliminary data.</text>
</comment>
<dbReference type="EMBL" id="CAJNOH010000410">
    <property type="protein sequence ID" value="CAF1031938.1"/>
    <property type="molecule type" value="Genomic_DNA"/>
</dbReference>
<proteinExistence type="predicted"/>
<dbReference type="AlphaFoldDB" id="A0A814J3A1"/>
<protein>
    <submittedName>
        <fullName evidence="1">Uncharacterized protein</fullName>
    </submittedName>
</protein>
<gene>
    <name evidence="1" type="ORF">PYM288_LOCUS16183</name>
</gene>
<reference evidence="1" key="1">
    <citation type="submission" date="2021-02" db="EMBL/GenBank/DDBJ databases">
        <authorList>
            <person name="Nowell W R."/>
        </authorList>
    </citation>
    <scope>NUCLEOTIDE SEQUENCE</scope>
</reference>